<dbReference type="Proteomes" id="UP000724584">
    <property type="component" value="Unassembled WGS sequence"/>
</dbReference>
<sequence>MKTFSSAVLLLAGLAAATPVQQTRQSVGPYDIAGFTAAKTHNSGYCRFDFDVSAPGLEGDVHCSAYLDAGFSGATWLALVYEGAGNCNNDAVTWTFFQSSAEGSGASLNVTVNGVKGLYAIPPEDISVNLNDPENPFDNDVAYSGPKEFQITEFEETE</sequence>
<proteinExistence type="predicted"/>
<gene>
    <name evidence="1" type="ORF">F5144DRAFT_155458</name>
</gene>
<evidence type="ECO:0000313" key="2">
    <source>
        <dbReference type="Proteomes" id="UP000724584"/>
    </source>
</evidence>
<organism evidence="1 2">
    <name type="scientific">Chaetomium tenue</name>
    <dbReference type="NCBI Taxonomy" id="1854479"/>
    <lineage>
        <taxon>Eukaryota</taxon>
        <taxon>Fungi</taxon>
        <taxon>Dikarya</taxon>
        <taxon>Ascomycota</taxon>
        <taxon>Pezizomycotina</taxon>
        <taxon>Sordariomycetes</taxon>
        <taxon>Sordariomycetidae</taxon>
        <taxon>Sordariales</taxon>
        <taxon>Chaetomiaceae</taxon>
        <taxon>Chaetomium</taxon>
    </lineage>
</organism>
<accession>A0ACB7PBS2</accession>
<evidence type="ECO:0000313" key="1">
    <source>
        <dbReference type="EMBL" id="KAH6635767.1"/>
    </source>
</evidence>
<keyword evidence="2" id="KW-1185">Reference proteome</keyword>
<protein>
    <submittedName>
        <fullName evidence="1">Uncharacterized protein</fullName>
    </submittedName>
</protein>
<name>A0ACB7PBS2_9PEZI</name>
<comment type="caution">
    <text evidence="1">The sequence shown here is derived from an EMBL/GenBank/DDBJ whole genome shotgun (WGS) entry which is preliminary data.</text>
</comment>
<reference evidence="1 2" key="1">
    <citation type="journal article" date="2021" name="Nat. Commun.">
        <title>Genetic determinants of endophytism in the Arabidopsis root mycobiome.</title>
        <authorList>
            <person name="Mesny F."/>
            <person name="Miyauchi S."/>
            <person name="Thiergart T."/>
            <person name="Pickel B."/>
            <person name="Atanasova L."/>
            <person name="Karlsson M."/>
            <person name="Huettel B."/>
            <person name="Barry K.W."/>
            <person name="Haridas S."/>
            <person name="Chen C."/>
            <person name="Bauer D."/>
            <person name="Andreopoulos W."/>
            <person name="Pangilinan J."/>
            <person name="LaButti K."/>
            <person name="Riley R."/>
            <person name="Lipzen A."/>
            <person name="Clum A."/>
            <person name="Drula E."/>
            <person name="Henrissat B."/>
            <person name="Kohler A."/>
            <person name="Grigoriev I.V."/>
            <person name="Martin F.M."/>
            <person name="Hacquard S."/>
        </authorList>
    </citation>
    <scope>NUCLEOTIDE SEQUENCE [LARGE SCALE GENOMIC DNA]</scope>
    <source>
        <strain evidence="1 2">MPI-SDFR-AT-0079</strain>
    </source>
</reference>
<dbReference type="EMBL" id="JAGIZQ010000003">
    <property type="protein sequence ID" value="KAH6635767.1"/>
    <property type="molecule type" value="Genomic_DNA"/>
</dbReference>